<evidence type="ECO:0000313" key="6">
    <source>
        <dbReference type="EMBL" id="MPN29581.1"/>
    </source>
</evidence>
<reference evidence="6" key="1">
    <citation type="submission" date="2019-08" db="EMBL/GenBank/DDBJ databases">
        <authorList>
            <person name="Kucharzyk K."/>
            <person name="Murdoch R.W."/>
            <person name="Higgins S."/>
            <person name="Loffler F."/>
        </authorList>
    </citation>
    <scope>NUCLEOTIDE SEQUENCE</scope>
</reference>
<evidence type="ECO:0000256" key="3">
    <source>
        <dbReference type="ARBA" id="ARBA00022827"/>
    </source>
</evidence>
<dbReference type="InterPro" id="IPR027477">
    <property type="entry name" value="Succ_DH/fumarate_Rdtase_cat_sf"/>
</dbReference>
<comment type="cofactor">
    <cofactor evidence="1">
        <name>FAD</name>
        <dbReference type="ChEBI" id="CHEBI:57692"/>
    </cofactor>
</comment>
<evidence type="ECO:0000256" key="4">
    <source>
        <dbReference type="ARBA" id="ARBA00023002"/>
    </source>
</evidence>
<dbReference type="InterPro" id="IPR003953">
    <property type="entry name" value="FAD-dep_OxRdtase_2_FAD-bd"/>
</dbReference>
<evidence type="ECO:0000256" key="1">
    <source>
        <dbReference type="ARBA" id="ARBA00001974"/>
    </source>
</evidence>
<dbReference type="PANTHER" id="PTHR43400">
    <property type="entry name" value="FUMARATE REDUCTASE"/>
    <property type="match status" value="1"/>
</dbReference>
<feature type="domain" description="FAD-dependent oxidoreductase 2 FAD-binding" evidence="5">
    <location>
        <begin position="31"/>
        <end position="129"/>
    </location>
</feature>
<organism evidence="6">
    <name type="scientific">bioreactor metagenome</name>
    <dbReference type="NCBI Taxonomy" id="1076179"/>
    <lineage>
        <taxon>unclassified sequences</taxon>
        <taxon>metagenomes</taxon>
        <taxon>ecological metagenomes</taxon>
    </lineage>
</organism>
<comment type="caution">
    <text evidence="6">The sequence shown here is derived from an EMBL/GenBank/DDBJ whole genome shotgun (WGS) entry which is preliminary data.</text>
</comment>
<sequence>MFDDSNVIQGYVNKGYMIEGATIADLAKAMEIDEATLTATIDNWVAMVKAGTDKDFGRDDLATVKYDLSTAPYYAVKIAPGVHHTMGGVEINEKTEVINADGNVIPGLFAAGEVTGGVHGGNRLGGNAVADIIVFGRIAGQTAADYIAE</sequence>
<evidence type="ECO:0000256" key="2">
    <source>
        <dbReference type="ARBA" id="ARBA00022630"/>
    </source>
</evidence>
<protein>
    <submittedName>
        <fullName evidence="6">Fumarate reductase flavoprotein subunit</fullName>
        <ecNumber evidence="6">1.3.5.4</ecNumber>
    </submittedName>
</protein>
<dbReference type="InterPro" id="IPR036188">
    <property type="entry name" value="FAD/NAD-bd_sf"/>
</dbReference>
<proteinExistence type="predicted"/>
<keyword evidence="3" id="KW-0274">FAD</keyword>
<accession>A0A645GRU1</accession>
<dbReference type="InterPro" id="IPR050315">
    <property type="entry name" value="FAD-oxidoreductase_2"/>
</dbReference>
<dbReference type="SUPFAM" id="SSF51905">
    <property type="entry name" value="FAD/NAD(P)-binding domain"/>
    <property type="match status" value="1"/>
</dbReference>
<dbReference type="AlphaFoldDB" id="A0A645GRU1"/>
<keyword evidence="4 6" id="KW-0560">Oxidoreductase</keyword>
<evidence type="ECO:0000259" key="5">
    <source>
        <dbReference type="Pfam" id="PF00890"/>
    </source>
</evidence>
<keyword evidence="2" id="KW-0285">Flavoprotein</keyword>
<dbReference type="PANTHER" id="PTHR43400:SF7">
    <property type="entry name" value="FAD-DEPENDENT OXIDOREDUCTASE 2 FAD BINDING DOMAIN-CONTAINING PROTEIN"/>
    <property type="match status" value="1"/>
</dbReference>
<name>A0A645GRU1_9ZZZZ</name>
<dbReference type="GO" id="GO:0016491">
    <property type="term" value="F:oxidoreductase activity"/>
    <property type="evidence" value="ECO:0007669"/>
    <property type="project" value="UniProtKB-KW"/>
</dbReference>
<dbReference type="EMBL" id="VSSQ01080346">
    <property type="protein sequence ID" value="MPN29581.1"/>
    <property type="molecule type" value="Genomic_DNA"/>
</dbReference>
<dbReference type="Gene3D" id="3.50.50.60">
    <property type="entry name" value="FAD/NAD(P)-binding domain"/>
    <property type="match status" value="1"/>
</dbReference>
<gene>
    <name evidence="6" type="ORF">SDC9_177034</name>
</gene>
<dbReference type="Gene3D" id="3.90.700.10">
    <property type="entry name" value="Succinate dehydrogenase/fumarate reductase flavoprotein, catalytic domain"/>
    <property type="match status" value="1"/>
</dbReference>
<dbReference type="Pfam" id="PF00890">
    <property type="entry name" value="FAD_binding_2"/>
    <property type="match status" value="1"/>
</dbReference>
<dbReference type="EC" id="1.3.5.4" evidence="6"/>
<dbReference type="SUPFAM" id="SSF56425">
    <property type="entry name" value="Succinate dehydrogenase/fumarate reductase flavoprotein, catalytic domain"/>
    <property type="match status" value="1"/>
</dbReference>